<dbReference type="Gene3D" id="4.10.240.10">
    <property type="entry name" value="Zn(2)-C6 fungal-type DNA-binding domain"/>
    <property type="match status" value="1"/>
</dbReference>
<evidence type="ECO:0000256" key="1">
    <source>
        <dbReference type="ARBA" id="ARBA00022723"/>
    </source>
</evidence>
<feature type="region of interest" description="Disordered" evidence="3">
    <location>
        <begin position="804"/>
        <end position="827"/>
    </location>
</feature>
<dbReference type="CDD" id="cd00067">
    <property type="entry name" value="GAL4"/>
    <property type="match status" value="1"/>
</dbReference>
<evidence type="ECO:0000256" key="3">
    <source>
        <dbReference type="SAM" id="MobiDB-lite"/>
    </source>
</evidence>
<dbReference type="InterPro" id="IPR007219">
    <property type="entry name" value="XnlR_reg_dom"/>
</dbReference>
<protein>
    <submittedName>
        <fullName evidence="5">Fungal-specific transcription factor domain-containing protein</fullName>
    </submittedName>
</protein>
<dbReference type="GO" id="GO:0003677">
    <property type="term" value="F:DNA binding"/>
    <property type="evidence" value="ECO:0007669"/>
    <property type="project" value="InterPro"/>
</dbReference>
<dbReference type="PANTHER" id="PTHR46910">
    <property type="entry name" value="TRANSCRIPTION FACTOR PDR1"/>
    <property type="match status" value="1"/>
</dbReference>
<dbReference type="InterPro" id="IPR050987">
    <property type="entry name" value="AtrR-like"/>
</dbReference>
<reference evidence="5 6" key="1">
    <citation type="journal article" date="2019" name="New Phytol.">
        <title>Comparative genomics reveals unique wood-decay strategies and fruiting body development in the Schizophyllaceae.</title>
        <authorList>
            <person name="Almasi E."/>
            <person name="Sahu N."/>
            <person name="Krizsan K."/>
            <person name="Balint B."/>
            <person name="Kovacs G.M."/>
            <person name="Kiss B."/>
            <person name="Cseklye J."/>
            <person name="Drula E."/>
            <person name="Henrissat B."/>
            <person name="Nagy I."/>
            <person name="Chovatia M."/>
            <person name="Adam C."/>
            <person name="LaButti K."/>
            <person name="Lipzen A."/>
            <person name="Riley R."/>
            <person name="Grigoriev I.V."/>
            <person name="Nagy L.G."/>
        </authorList>
    </citation>
    <scope>NUCLEOTIDE SEQUENCE [LARGE SCALE GENOMIC DNA]</scope>
    <source>
        <strain evidence="5 6">NL-1724</strain>
    </source>
</reference>
<dbReference type="OrthoDB" id="2123952at2759"/>
<dbReference type="SMART" id="SM00906">
    <property type="entry name" value="Fungal_trans"/>
    <property type="match status" value="1"/>
</dbReference>
<keyword evidence="1" id="KW-0479">Metal-binding</keyword>
<dbReference type="GO" id="GO:0006351">
    <property type="term" value="P:DNA-templated transcription"/>
    <property type="evidence" value="ECO:0007669"/>
    <property type="project" value="InterPro"/>
</dbReference>
<accession>A0A550CJ69</accession>
<dbReference type="AlphaFoldDB" id="A0A550CJ69"/>
<dbReference type="InterPro" id="IPR036864">
    <property type="entry name" value="Zn2-C6_fun-type_DNA-bd_sf"/>
</dbReference>
<feature type="domain" description="Zn(2)-C6 fungal-type" evidence="4">
    <location>
        <begin position="34"/>
        <end position="67"/>
    </location>
</feature>
<feature type="region of interest" description="Disordered" evidence="3">
    <location>
        <begin position="1"/>
        <end position="28"/>
    </location>
</feature>
<keyword evidence="6" id="KW-1185">Reference proteome</keyword>
<dbReference type="GO" id="GO:0008270">
    <property type="term" value="F:zinc ion binding"/>
    <property type="evidence" value="ECO:0007669"/>
    <property type="project" value="InterPro"/>
</dbReference>
<dbReference type="CDD" id="cd12148">
    <property type="entry name" value="fungal_TF_MHR"/>
    <property type="match status" value="1"/>
</dbReference>
<feature type="region of interest" description="Disordered" evidence="3">
    <location>
        <begin position="122"/>
        <end position="146"/>
    </location>
</feature>
<gene>
    <name evidence="5" type="ORF">BD626DRAFT_567724</name>
</gene>
<dbReference type="PROSITE" id="PS50048">
    <property type="entry name" value="ZN2_CY6_FUNGAL_2"/>
    <property type="match status" value="1"/>
</dbReference>
<dbReference type="Pfam" id="PF00172">
    <property type="entry name" value="Zn_clus"/>
    <property type="match status" value="1"/>
</dbReference>
<name>A0A550CJ69_9AGAR</name>
<evidence type="ECO:0000256" key="2">
    <source>
        <dbReference type="ARBA" id="ARBA00023242"/>
    </source>
</evidence>
<evidence type="ECO:0000313" key="5">
    <source>
        <dbReference type="EMBL" id="TRM64861.1"/>
    </source>
</evidence>
<evidence type="ECO:0000313" key="6">
    <source>
        <dbReference type="Proteomes" id="UP000320762"/>
    </source>
</evidence>
<keyword evidence="2" id="KW-0539">Nucleus</keyword>
<proteinExistence type="predicted"/>
<dbReference type="Pfam" id="PF04082">
    <property type="entry name" value="Fungal_trans"/>
    <property type="match status" value="1"/>
</dbReference>
<dbReference type="SUPFAM" id="SSF57701">
    <property type="entry name" value="Zn2/Cys6 DNA-binding domain"/>
    <property type="match status" value="1"/>
</dbReference>
<dbReference type="InterPro" id="IPR001138">
    <property type="entry name" value="Zn2Cys6_DnaBD"/>
</dbReference>
<dbReference type="SMART" id="SM00066">
    <property type="entry name" value="GAL4"/>
    <property type="match status" value="1"/>
</dbReference>
<dbReference type="Proteomes" id="UP000320762">
    <property type="component" value="Unassembled WGS sequence"/>
</dbReference>
<evidence type="ECO:0000259" key="4">
    <source>
        <dbReference type="PROSITE" id="PS50048"/>
    </source>
</evidence>
<dbReference type="PROSITE" id="PS00463">
    <property type="entry name" value="ZN2_CY6_FUNGAL_1"/>
    <property type="match status" value="1"/>
</dbReference>
<comment type="caution">
    <text evidence="5">The sequence shown here is derived from an EMBL/GenBank/DDBJ whole genome shotgun (WGS) entry which is preliminary data.</text>
</comment>
<dbReference type="GO" id="GO:0000981">
    <property type="term" value="F:DNA-binding transcription factor activity, RNA polymerase II-specific"/>
    <property type="evidence" value="ECO:0007669"/>
    <property type="project" value="InterPro"/>
</dbReference>
<dbReference type="STRING" id="97359.A0A550CJ69"/>
<dbReference type="PANTHER" id="PTHR46910:SF38">
    <property type="entry name" value="ZN(2)-C6 FUNGAL-TYPE DOMAIN-CONTAINING PROTEIN"/>
    <property type="match status" value="1"/>
</dbReference>
<sequence length="827" mass="92737">MSIREQQTPPPEQAGEPSSGPAARRKKRHQTLRACDLCRRKKIRCDGLDGKKIPCTNCADYDLTCTYGTHHYKQPARRIIIADGPPKIYTEALERRVRDLECFLQERCPNIDLLVEFGPAPVDPTRANPSEPPSPESSTSVSHSGNTYVDSISAVLKAIAEDDDDADNVVDLEDEEPVPSARRSTNHLSLDPYESRYQNKAHEMRLFHIIKEIKADYNGEPPPGPEAEAMRPHFPQIRPWESVTPAVYHSQYFFPDPDLLVRLVDAYFDNMNLYFPAFHRPSFVKAVFQDGLHLSNEAFGATLLAVCAVGSRFMSDEPRVLTDGSSSPASAGWIYFRQIADGRKISLARPTLFDVQFQLVTGQFLGWSTAPQAGWIQLGHGLRYAEDIGAHRRAFYAGPHTPAMELWKRTVWSLVVLEVILAGSLGRQTALASNQYDLPMPTPVDDAYWGSEGDGYTWRQPDDVLSVVAGFTVYVKLIRIQDVMLRTVYALKSARKFAGLPSRGDNKIVTAIDNALDMCMSQAPAYLQWNPSQADPVIFKYTIALHGHFNYLRIVLHRPYIPSRVESSHASLVACTDASHAVARMLEVDRNRGCGQHPMILLSAFAAGIILTLNLWQCRRSGAYDDLRDRFHDEALFCMYFFERHESSWPLAARFKDALNQLIAKEQLPSEQEHWRQLSESRHMTIPSADTYTGRNDNLRRSFDHISVGSDASSASSPSDSYGFTQPMARFGGWPVVPPHPDVEMAPTHIPHRLFPRDTAGWEAPQADWLPPSAPGQRADSWQASPVFRVDDWGSYISTFRNSEEGQQRHLSQGHGGLPSGSGSNYF</sequence>
<organism evidence="5 6">
    <name type="scientific">Schizophyllum amplum</name>
    <dbReference type="NCBI Taxonomy" id="97359"/>
    <lineage>
        <taxon>Eukaryota</taxon>
        <taxon>Fungi</taxon>
        <taxon>Dikarya</taxon>
        <taxon>Basidiomycota</taxon>
        <taxon>Agaricomycotina</taxon>
        <taxon>Agaricomycetes</taxon>
        <taxon>Agaricomycetidae</taxon>
        <taxon>Agaricales</taxon>
        <taxon>Schizophyllaceae</taxon>
        <taxon>Schizophyllum</taxon>
    </lineage>
</organism>
<dbReference type="EMBL" id="VDMD01000006">
    <property type="protein sequence ID" value="TRM64861.1"/>
    <property type="molecule type" value="Genomic_DNA"/>
</dbReference>